<protein>
    <recommendedName>
        <fullName evidence="9">CorA-like protein</fullName>
    </recommendedName>
</protein>
<sequence>MIKSMQFTSACQLVDVFQPDETEKKSLQERYGMTNEMFGYAFDIDERARIESVDDSPLTLIVYDVVVSKDSDGEKDPTAPITFALDGETLVIFSAPINRFVVEQLLAEQSKLQAINATALQVMLRVMYKLSGRYFDVIHAIDKRRQHLQKNLKVKTSRDSITQLMDLQTNLVYYLTSLRSNTSVVADMSYSRNFRVSDDDKERIDDINVELRQGLEMAQMASEVIAHLSDAYTNVLDNDLNNTMKFLTVISILMAIPTIIFGFFGQNVDLPFSGTKSGWLATIGVSVIFTILVGILVKMHDFNKK</sequence>
<keyword evidence="3 6" id="KW-0812">Transmembrane</keyword>
<dbReference type="GO" id="GO:0046873">
    <property type="term" value="F:metal ion transmembrane transporter activity"/>
    <property type="evidence" value="ECO:0007669"/>
    <property type="project" value="InterPro"/>
</dbReference>
<gene>
    <name evidence="7" type="ORF">FC56_GL000858</name>
</gene>
<keyword evidence="4 6" id="KW-1133">Transmembrane helix</keyword>
<dbReference type="RefSeq" id="WP_056978625.1">
    <property type="nucleotide sequence ID" value="NZ_AYZR01000009.1"/>
</dbReference>
<evidence type="ECO:0000256" key="3">
    <source>
        <dbReference type="ARBA" id="ARBA00022692"/>
    </source>
</evidence>
<reference evidence="7 8" key="1">
    <citation type="journal article" date="2015" name="Genome Announc.">
        <title>Expanding the biotechnology potential of lactobacilli through comparative genomics of 213 strains and associated genera.</title>
        <authorList>
            <person name="Sun Z."/>
            <person name="Harris H.M."/>
            <person name="McCann A."/>
            <person name="Guo C."/>
            <person name="Argimon S."/>
            <person name="Zhang W."/>
            <person name="Yang X."/>
            <person name="Jeffery I.B."/>
            <person name="Cooney J.C."/>
            <person name="Kagawa T.F."/>
            <person name="Liu W."/>
            <person name="Song Y."/>
            <person name="Salvetti E."/>
            <person name="Wrobel A."/>
            <person name="Rasinkangas P."/>
            <person name="Parkhill J."/>
            <person name="Rea M.C."/>
            <person name="O'Sullivan O."/>
            <person name="Ritari J."/>
            <person name="Douillard F.P."/>
            <person name="Paul Ross R."/>
            <person name="Yang R."/>
            <person name="Briner A.E."/>
            <person name="Felis G.E."/>
            <person name="de Vos W.M."/>
            <person name="Barrangou R."/>
            <person name="Klaenhammer T.R."/>
            <person name="Caufield P.W."/>
            <person name="Cui Y."/>
            <person name="Zhang H."/>
            <person name="O'Toole P.W."/>
        </authorList>
    </citation>
    <scope>NUCLEOTIDE SEQUENCE [LARGE SCALE GENOMIC DNA]</scope>
    <source>
        <strain evidence="7 8">DSM 24302</strain>
    </source>
</reference>
<name>A0A0R2CYU7_9LACO</name>
<dbReference type="InterPro" id="IPR002523">
    <property type="entry name" value="MgTranspt_CorA/ZnTranspt_ZntB"/>
</dbReference>
<evidence type="ECO:0008006" key="9">
    <source>
        <dbReference type="Google" id="ProtNLM"/>
    </source>
</evidence>
<comment type="caution">
    <text evidence="7">The sequence shown here is derived from an EMBL/GenBank/DDBJ whole genome shotgun (WGS) entry which is preliminary data.</text>
</comment>
<dbReference type="GO" id="GO:0016020">
    <property type="term" value="C:membrane"/>
    <property type="evidence" value="ECO:0007669"/>
    <property type="project" value="UniProtKB-SubCell"/>
</dbReference>
<evidence type="ECO:0000256" key="4">
    <source>
        <dbReference type="ARBA" id="ARBA00022989"/>
    </source>
</evidence>
<dbReference type="CDD" id="cd12827">
    <property type="entry name" value="EcCorA_ZntB-like_u2"/>
    <property type="match status" value="1"/>
</dbReference>
<dbReference type="PATRIC" id="fig|1423802.4.peg.871"/>
<comment type="similarity">
    <text evidence="2">Belongs to the CorA metal ion transporter (MIT) (TC 1.A.35) family.</text>
</comment>
<feature type="transmembrane region" description="Helical" evidence="6">
    <location>
        <begin position="277"/>
        <end position="297"/>
    </location>
</feature>
<evidence type="ECO:0000256" key="2">
    <source>
        <dbReference type="ARBA" id="ARBA00009765"/>
    </source>
</evidence>
<evidence type="ECO:0000256" key="1">
    <source>
        <dbReference type="ARBA" id="ARBA00004141"/>
    </source>
</evidence>
<evidence type="ECO:0000256" key="6">
    <source>
        <dbReference type="SAM" id="Phobius"/>
    </source>
</evidence>
<dbReference type="AlphaFoldDB" id="A0A0R2CYU7"/>
<dbReference type="Gene3D" id="1.20.58.340">
    <property type="entry name" value="Magnesium transport protein CorA, transmembrane region"/>
    <property type="match status" value="2"/>
</dbReference>
<feature type="transmembrane region" description="Helical" evidence="6">
    <location>
        <begin position="246"/>
        <end position="265"/>
    </location>
</feature>
<dbReference type="EMBL" id="AYZR01000009">
    <property type="protein sequence ID" value="KRM93193.1"/>
    <property type="molecule type" value="Genomic_DNA"/>
</dbReference>
<comment type="subcellular location">
    <subcellularLocation>
        <location evidence="1">Membrane</location>
        <topology evidence="1">Multi-pass membrane protein</topology>
    </subcellularLocation>
</comment>
<dbReference type="PANTHER" id="PTHR47891:SF1">
    <property type="entry name" value="CORA-MAGNESIUM AND COBALT TRANSPORTER"/>
    <property type="match status" value="1"/>
</dbReference>
<dbReference type="SUPFAM" id="SSF143865">
    <property type="entry name" value="CorA soluble domain-like"/>
    <property type="match status" value="1"/>
</dbReference>
<dbReference type="InterPro" id="IPR045861">
    <property type="entry name" value="CorA_cytoplasmic_dom"/>
</dbReference>
<dbReference type="SUPFAM" id="SSF144083">
    <property type="entry name" value="Magnesium transport protein CorA, transmembrane region"/>
    <property type="match status" value="1"/>
</dbReference>
<organism evidence="7 8">
    <name type="scientific">Lentilactobacillus senioris DSM 24302 = JCM 17472</name>
    <dbReference type="NCBI Taxonomy" id="1423802"/>
    <lineage>
        <taxon>Bacteria</taxon>
        <taxon>Bacillati</taxon>
        <taxon>Bacillota</taxon>
        <taxon>Bacilli</taxon>
        <taxon>Lactobacillales</taxon>
        <taxon>Lactobacillaceae</taxon>
        <taxon>Lentilactobacillus</taxon>
    </lineage>
</organism>
<dbReference type="InterPro" id="IPR047199">
    <property type="entry name" value="CorA-like"/>
</dbReference>
<evidence type="ECO:0000313" key="7">
    <source>
        <dbReference type="EMBL" id="KRM93193.1"/>
    </source>
</evidence>
<keyword evidence="8" id="KW-1185">Reference proteome</keyword>
<dbReference type="PANTHER" id="PTHR47891">
    <property type="entry name" value="TRANSPORTER-RELATED"/>
    <property type="match status" value="1"/>
</dbReference>
<evidence type="ECO:0000313" key="8">
    <source>
        <dbReference type="Proteomes" id="UP000051256"/>
    </source>
</evidence>
<dbReference type="Pfam" id="PF01544">
    <property type="entry name" value="CorA"/>
    <property type="match status" value="1"/>
</dbReference>
<dbReference type="Gene3D" id="3.30.460.20">
    <property type="entry name" value="CorA soluble domain-like"/>
    <property type="match status" value="1"/>
</dbReference>
<dbReference type="Proteomes" id="UP000051256">
    <property type="component" value="Unassembled WGS sequence"/>
</dbReference>
<proteinExistence type="inferred from homology"/>
<accession>A0A0R2CYU7</accession>
<keyword evidence="5 6" id="KW-0472">Membrane</keyword>
<dbReference type="InterPro" id="IPR045863">
    <property type="entry name" value="CorA_TM1_TM2"/>
</dbReference>
<evidence type="ECO:0000256" key="5">
    <source>
        <dbReference type="ARBA" id="ARBA00023136"/>
    </source>
</evidence>
<dbReference type="STRING" id="1423802.FC56_GL000858"/>